<keyword evidence="1" id="KW-1133">Transmembrane helix</keyword>
<dbReference type="Proteomes" id="UP000033188">
    <property type="component" value="Chromosome 3"/>
</dbReference>
<dbReference type="KEGG" id="bbig:BBBOND_0300580"/>
<evidence type="ECO:0000313" key="3">
    <source>
        <dbReference type="Proteomes" id="UP000033188"/>
    </source>
</evidence>
<keyword evidence="1" id="KW-0472">Membrane</keyword>
<reference evidence="3" key="1">
    <citation type="journal article" date="2014" name="Nucleic Acids Res.">
        <title>The evolutionary dynamics of variant antigen genes in Babesia reveal a history of genomic innovation underlying host-parasite interaction.</title>
        <authorList>
            <person name="Jackson A.P."/>
            <person name="Otto T.D."/>
            <person name="Darby A."/>
            <person name="Ramaprasad A."/>
            <person name="Xia D."/>
            <person name="Echaide I.E."/>
            <person name="Farber M."/>
            <person name="Gahlot S."/>
            <person name="Gamble J."/>
            <person name="Gupta D."/>
            <person name="Gupta Y."/>
            <person name="Jackson L."/>
            <person name="Malandrin L."/>
            <person name="Malas T.B."/>
            <person name="Moussa E."/>
            <person name="Nair M."/>
            <person name="Reid A.J."/>
            <person name="Sanders M."/>
            <person name="Sharma J."/>
            <person name="Tracey A."/>
            <person name="Quail M.A."/>
            <person name="Weir W."/>
            <person name="Wastling J.M."/>
            <person name="Hall N."/>
            <person name="Willadsen P."/>
            <person name="Lingelbach K."/>
            <person name="Shiels B."/>
            <person name="Tait A."/>
            <person name="Berriman M."/>
            <person name="Allred D.R."/>
            <person name="Pain A."/>
        </authorList>
    </citation>
    <scope>NUCLEOTIDE SEQUENCE [LARGE SCALE GENOMIC DNA]</scope>
    <source>
        <strain evidence="3">Bond</strain>
    </source>
</reference>
<name>A0A061D6H1_BABBI</name>
<evidence type="ECO:0000256" key="1">
    <source>
        <dbReference type="SAM" id="Phobius"/>
    </source>
</evidence>
<dbReference type="AlphaFoldDB" id="A0A061D6H1"/>
<gene>
    <name evidence="2" type="ORF">BBBOND_0300580</name>
</gene>
<keyword evidence="3" id="KW-1185">Reference proteome</keyword>
<dbReference type="RefSeq" id="XP_012768339.1">
    <property type="nucleotide sequence ID" value="XM_012912885.1"/>
</dbReference>
<dbReference type="VEuPathDB" id="PiroplasmaDB:BBBOND_0300580"/>
<organism evidence="2 3">
    <name type="scientific">Babesia bigemina</name>
    <dbReference type="NCBI Taxonomy" id="5866"/>
    <lineage>
        <taxon>Eukaryota</taxon>
        <taxon>Sar</taxon>
        <taxon>Alveolata</taxon>
        <taxon>Apicomplexa</taxon>
        <taxon>Aconoidasida</taxon>
        <taxon>Piroplasmida</taxon>
        <taxon>Babesiidae</taxon>
        <taxon>Babesia</taxon>
    </lineage>
</organism>
<evidence type="ECO:0000313" key="2">
    <source>
        <dbReference type="EMBL" id="CDR96153.1"/>
    </source>
</evidence>
<keyword evidence="1" id="KW-0812">Transmembrane</keyword>
<dbReference type="EMBL" id="LK391709">
    <property type="protein sequence ID" value="CDR96153.1"/>
    <property type="molecule type" value="Genomic_DNA"/>
</dbReference>
<dbReference type="OrthoDB" id="410592at2759"/>
<sequence>MAAAKTKEMRVEGNDCNCLNITCGQVADGPCPYAECKTCKSCCSPGCEGCKVKCEANESCKCYITCCGCPTDCYGDKKNGECKGKESTNSCKRCENRCTEGPCDGYVIGRCKDKGYDKCEGHVKYHDGNPVWERKKYGDKCMDSHPYACNENDCKWARGKRDENGNCVLKCTYCGTLCSQDWCRIWLGVLIIGLIILSCFIVMWGMFPETFHRMTTKIRAAFSSSPGHPGRSLTNLVGDEIPEEMNIDRYPAFRPRAYAGLS</sequence>
<feature type="transmembrane region" description="Helical" evidence="1">
    <location>
        <begin position="185"/>
        <end position="207"/>
    </location>
</feature>
<dbReference type="GeneID" id="24564694"/>
<protein>
    <submittedName>
        <fullName evidence="2">Uncharacterized protein</fullName>
    </submittedName>
</protein>
<accession>A0A061D6H1</accession>
<proteinExistence type="predicted"/>